<evidence type="ECO:0000256" key="2">
    <source>
        <dbReference type="ARBA" id="ARBA00022737"/>
    </source>
</evidence>
<feature type="compositionally biased region" description="Polar residues" evidence="3">
    <location>
        <begin position="460"/>
        <end position="471"/>
    </location>
</feature>
<evidence type="ECO:0000256" key="3">
    <source>
        <dbReference type="SAM" id="MobiDB-lite"/>
    </source>
</evidence>
<feature type="compositionally biased region" description="Basic and acidic residues" evidence="3">
    <location>
        <begin position="503"/>
        <end position="527"/>
    </location>
</feature>
<feature type="compositionally biased region" description="Basic residues" evidence="3">
    <location>
        <begin position="319"/>
        <end position="333"/>
    </location>
</feature>
<feature type="compositionally biased region" description="Basic residues" evidence="3">
    <location>
        <begin position="879"/>
        <end position="897"/>
    </location>
</feature>
<dbReference type="SUPFAM" id="SSF52058">
    <property type="entry name" value="L domain-like"/>
    <property type="match status" value="1"/>
</dbReference>
<evidence type="ECO:0000256" key="1">
    <source>
        <dbReference type="ARBA" id="ARBA00022614"/>
    </source>
</evidence>
<dbReference type="OrthoDB" id="272149at2759"/>
<evidence type="ECO:0000313" key="4">
    <source>
        <dbReference type="EMBL" id="CBN74533.1"/>
    </source>
</evidence>
<feature type="compositionally biased region" description="Pro residues" evidence="3">
    <location>
        <begin position="304"/>
        <end position="315"/>
    </location>
</feature>
<dbReference type="PROSITE" id="PS51450">
    <property type="entry name" value="LRR"/>
    <property type="match status" value="2"/>
</dbReference>
<dbReference type="Proteomes" id="UP000002630">
    <property type="component" value="Linkage Group LG19"/>
</dbReference>
<sequence>MGRVREAQHQKGSVASGELLPYYAPMTQMKIPAGTRNRHQAYDVPTTTYAQLAWPPKGTSPEDGAAKLDDRQYGRNHCPPRSMPSAVAMDDDPAPRSPARPGPEESLPTAANPSDVLLVDLGSRSLLQEDLEKALRLWTRPSILIAGRNSLDRLPANVPGTILYLDLSWNRLASLEGFAALPNLRELDVSHNSVQDMLGLVSNVDLRVLRISHNRIRRIEGIHQLKRLEEVDFSHNLLKTKVDVRALSLNAALRRLRIEGNPYCSTGVQHGTYQIALQHLLPGMSLLDGKAPPVLSLSLSSTMPLPPPPRPPAPGKPGDHHRHNSRRMPHRTSRGTPSSCSPDRRGSGSIREGFMASSSLDFVGDLSVERRWRDSAVAGRSQFTPDSHQRAVARGGVRGGVRVRGGGDGNGGRGREPCIKVTTGGGGPTVAPGSYAEIFVAGMRKEGSTSRVGIDDPAAATTSGVSNSSTLAPTQKGAAGAATTQRQQQQPPGHRAAAQRGAARREAWSQARREGAVGDGKMQEQRTSHRQRKVAPGVGGGDIARNRRALGVRSLEPTTRSARRRTPAAAASSRHPRQASGAGGDQAFDTDGSAGGVGGGTSSSSKLGRGGAVNPRISVRSNSGSNARVGRRVGGDSWAKPGATRKPASISNSRSRQTPSTASRGETVTVRGRGGTRSGGGGKTARSALSKDSRAEGSGGGKPNGNARSPSSYRFRTTLGRRGSQQPPRPTAPVASPWTPREDARPWGWGGGKGSDRGGDEDDEDDEIRVVDAIAHDDRVLGYGDGGSGGEGTFVSPLSTAGILHRISSSRRSSAVAAGLSAPPSAAAASSGAVQTGDRPQHQAGAPRNQWQDSEPGVRESGGGGASSAAATEVFRGGASKRKRPRLFSFRRRRRRWERGSSNGRDVPRRSP</sequence>
<feature type="compositionally biased region" description="Low complexity" evidence="3">
    <location>
        <begin position="808"/>
        <end position="834"/>
    </location>
</feature>
<accession>D8LKE3</accession>
<feature type="compositionally biased region" description="Gly residues" evidence="3">
    <location>
        <begin position="398"/>
        <end position="412"/>
    </location>
</feature>
<proteinExistence type="predicted"/>
<name>D8LKE3_ECTSI</name>
<feature type="region of interest" description="Disordered" evidence="3">
    <location>
        <begin position="448"/>
        <end position="768"/>
    </location>
</feature>
<protein>
    <submittedName>
        <fullName evidence="4">Hypothetical leucine rich repeat protein</fullName>
    </submittedName>
</protein>
<feature type="compositionally biased region" description="Polar residues" evidence="3">
    <location>
        <begin position="706"/>
        <end position="715"/>
    </location>
</feature>
<gene>
    <name evidence="4" type="ORF">Esi_0030_0008</name>
</gene>
<feature type="compositionally biased region" description="Basic and acidic residues" evidence="3">
    <location>
        <begin position="64"/>
        <end position="73"/>
    </location>
</feature>
<dbReference type="InParanoid" id="D8LKE3"/>
<dbReference type="GO" id="GO:0005737">
    <property type="term" value="C:cytoplasm"/>
    <property type="evidence" value="ECO:0007669"/>
    <property type="project" value="TreeGrafter"/>
</dbReference>
<dbReference type="eggNOG" id="KOG0531">
    <property type="taxonomic scope" value="Eukaryota"/>
</dbReference>
<evidence type="ECO:0000313" key="5">
    <source>
        <dbReference type="Proteomes" id="UP000002630"/>
    </source>
</evidence>
<feature type="compositionally biased region" description="Polar residues" evidence="3">
    <location>
        <begin position="649"/>
        <end position="662"/>
    </location>
</feature>
<organism evidence="4 5">
    <name type="scientific">Ectocarpus siliculosus</name>
    <name type="common">Brown alga</name>
    <name type="synonym">Conferva siliculosa</name>
    <dbReference type="NCBI Taxonomy" id="2880"/>
    <lineage>
        <taxon>Eukaryota</taxon>
        <taxon>Sar</taxon>
        <taxon>Stramenopiles</taxon>
        <taxon>Ochrophyta</taxon>
        <taxon>PX clade</taxon>
        <taxon>Phaeophyceae</taxon>
        <taxon>Ectocarpales</taxon>
        <taxon>Ectocarpaceae</taxon>
        <taxon>Ectocarpus</taxon>
    </lineage>
</organism>
<keyword evidence="5" id="KW-1185">Reference proteome</keyword>
<dbReference type="EMBL" id="FN649744">
    <property type="protein sequence ID" value="CBN74533.1"/>
    <property type="molecule type" value="Genomic_DNA"/>
</dbReference>
<dbReference type="STRING" id="2880.D8LKE3"/>
<feature type="region of interest" description="Disordered" evidence="3">
    <location>
        <begin position="398"/>
        <end position="427"/>
    </location>
</feature>
<feature type="region of interest" description="Disordered" evidence="3">
    <location>
        <begin position="808"/>
        <end position="912"/>
    </location>
</feature>
<dbReference type="PANTHER" id="PTHR15454">
    <property type="entry name" value="NISCHARIN RELATED"/>
    <property type="match status" value="1"/>
</dbReference>
<feature type="compositionally biased region" description="Gly residues" evidence="3">
    <location>
        <begin position="672"/>
        <end position="683"/>
    </location>
</feature>
<dbReference type="InterPro" id="IPR032675">
    <property type="entry name" value="LRR_dom_sf"/>
</dbReference>
<feature type="region of interest" description="Disordered" evidence="3">
    <location>
        <begin position="51"/>
        <end position="113"/>
    </location>
</feature>
<keyword evidence="1" id="KW-0433">Leucine-rich repeat</keyword>
<dbReference type="AlphaFoldDB" id="D8LKE3"/>
<feature type="region of interest" description="Disordered" evidence="3">
    <location>
        <begin position="298"/>
        <end position="352"/>
    </location>
</feature>
<dbReference type="Gene3D" id="3.80.10.10">
    <property type="entry name" value="Ribonuclease Inhibitor"/>
    <property type="match status" value="1"/>
</dbReference>
<feature type="compositionally biased region" description="Low complexity" evidence="3">
    <location>
        <begin position="472"/>
        <end position="501"/>
    </location>
</feature>
<dbReference type="InterPro" id="IPR001611">
    <property type="entry name" value="Leu-rich_rpt"/>
</dbReference>
<keyword evidence="2" id="KW-0677">Repeat</keyword>
<reference evidence="4 5" key="1">
    <citation type="journal article" date="2010" name="Nature">
        <title>The Ectocarpus genome and the independent evolution of multicellularity in brown algae.</title>
        <authorList>
            <person name="Cock J.M."/>
            <person name="Sterck L."/>
            <person name="Rouze P."/>
            <person name="Scornet D."/>
            <person name="Allen A.E."/>
            <person name="Amoutzias G."/>
            <person name="Anthouard V."/>
            <person name="Artiguenave F."/>
            <person name="Aury J.M."/>
            <person name="Badger J.H."/>
            <person name="Beszteri B."/>
            <person name="Billiau K."/>
            <person name="Bonnet E."/>
            <person name="Bothwell J.H."/>
            <person name="Bowler C."/>
            <person name="Boyen C."/>
            <person name="Brownlee C."/>
            <person name="Carrano C.J."/>
            <person name="Charrier B."/>
            <person name="Cho G.Y."/>
            <person name="Coelho S.M."/>
            <person name="Collen J."/>
            <person name="Corre E."/>
            <person name="Da Silva C."/>
            <person name="Delage L."/>
            <person name="Delaroque N."/>
            <person name="Dittami S.M."/>
            <person name="Doulbeau S."/>
            <person name="Elias M."/>
            <person name="Farnham G."/>
            <person name="Gachon C.M."/>
            <person name="Gschloessl B."/>
            <person name="Heesch S."/>
            <person name="Jabbari K."/>
            <person name="Jubin C."/>
            <person name="Kawai H."/>
            <person name="Kimura K."/>
            <person name="Kloareg B."/>
            <person name="Kupper F.C."/>
            <person name="Lang D."/>
            <person name="Le Bail A."/>
            <person name="Leblanc C."/>
            <person name="Lerouge P."/>
            <person name="Lohr M."/>
            <person name="Lopez P.J."/>
            <person name="Martens C."/>
            <person name="Maumus F."/>
            <person name="Michel G."/>
            <person name="Miranda-Saavedra D."/>
            <person name="Morales J."/>
            <person name="Moreau H."/>
            <person name="Motomura T."/>
            <person name="Nagasato C."/>
            <person name="Napoli C.A."/>
            <person name="Nelson D.R."/>
            <person name="Nyvall-Collen P."/>
            <person name="Peters A.F."/>
            <person name="Pommier C."/>
            <person name="Potin P."/>
            <person name="Poulain J."/>
            <person name="Quesneville H."/>
            <person name="Read B."/>
            <person name="Rensing S.A."/>
            <person name="Ritter A."/>
            <person name="Rousvoal S."/>
            <person name="Samanta M."/>
            <person name="Samson G."/>
            <person name="Schroeder D.C."/>
            <person name="Segurens B."/>
            <person name="Strittmatter M."/>
            <person name="Tonon T."/>
            <person name="Tregear J.W."/>
            <person name="Valentin K."/>
            <person name="von Dassow P."/>
            <person name="Yamagishi T."/>
            <person name="Van de Peer Y."/>
            <person name="Wincker P."/>
        </authorList>
    </citation>
    <scope>NUCLEOTIDE SEQUENCE [LARGE SCALE GENOMIC DNA]</scope>
    <source>
        <strain evidence="5">Ec32 / CCAP1310/4</strain>
    </source>
</reference>
<dbReference type="EMBL" id="FN648487">
    <property type="protein sequence ID" value="CBN74533.1"/>
    <property type="molecule type" value="Genomic_DNA"/>
</dbReference>
<dbReference type="SMART" id="SM00365">
    <property type="entry name" value="LRR_SD22"/>
    <property type="match status" value="4"/>
</dbReference>
<dbReference type="PANTHER" id="PTHR15454:SF56">
    <property type="entry name" value="PROTEIN PHOSPHATASE 1 REGULATORY SUBUNIT 7-RELATED"/>
    <property type="match status" value="1"/>
</dbReference>